<dbReference type="SMR" id="Q95XD8"/>
<accession>Q95XD8</accession>
<dbReference type="InterPro" id="IPR036872">
    <property type="entry name" value="CH_dom_sf"/>
</dbReference>
<gene>
    <name evidence="6" type="ORF">CELE_Y73B3B.1</name>
    <name evidence="6 8" type="ORF">Y73B3B.1</name>
</gene>
<dbReference type="PaxDb" id="6239-Y73B3B.1"/>
<dbReference type="InParanoid" id="Q95XD8"/>
<keyword evidence="2" id="KW-0677">Repeat</keyword>
<dbReference type="eggNOG" id="KOG0046">
    <property type="taxonomic scope" value="Eukaryota"/>
</dbReference>
<dbReference type="WormBase" id="Y73B3B.1">
    <property type="protein sequence ID" value="CE26598"/>
    <property type="gene ID" value="WBGene00022223"/>
</dbReference>
<evidence type="ECO:0000313" key="7">
    <source>
        <dbReference type="Proteomes" id="UP000001940"/>
    </source>
</evidence>
<proteinExistence type="predicted"/>
<name>Q95XD8_CAEEL</name>
<dbReference type="CTD" id="190640"/>
<dbReference type="AGR" id="WB:WBGene00022223"/>
<evidence type="ECO:0000313" key="6">
    <source>
        <dbReference type="EMBL" id="CCD74448.1"/>
    </source>
</evidence>
<keyword evidence="7" id="KW-1185">Reference proteome</keyword>
<dbReference type="HOGENOM" id="CLU_736165_0_0_1"/>
<dbReference type="InterPro" id="IPR001715">
    <property type="entry name" value="CH_dom"/>
</dbReference>
<dbReference type="OrthoDB" id="431378at2759"/>
<keyword evidence="4" id="KW-0009">Actin-binding</keyword>
<keyword evidence="1" id="KW-0479">Metal-binding</keyword>
<dbReference type="FunFam" id="1.10.418.10:FF:000010">
    <property type="entry name" value="Plastin-3 isoform 1"/>
    <property type="match status" value="1"/>
</dbReference>
<sequence>MAKLEEYSIEERVRVMFGSAAEVSNDFRTQIRTIGDVELDEKHRICKFTSYDGKLKLQGDQNISARSKKQWPIRVTLAELTGFMNYLVEKTKDTIEPVVAAKLFREFSELEGEGRTDGVYYKRFYNQLAPNMAKLVDYSIEERLRVMFGFAAEVFDDFLAQIRTLGDVELDEGKRISKFTSTDGKLNLEGDHSHAARMKRRCAEYRNAYRGRHIYDGNQILTLALVWQLMRAYTLSVLAQYTQSGDSLPTDKDIVAWVNEKLKNSGKSTSIRSFQDPAISDGKVVLDLIDSIKPNVIDHSLVKSGKSNEDKMSNAKYAITCGRKIGAKIYALPEDIVEVKPKMVLTVFACLMARDYLPDMKQGAASAPIVPMINGN</sequence>
<dbReference type="Pfam" id="PF00307">
    <property type="entry name" value="CH"/>
    <property type="match status" value="1"/>
</dbReference>
<dbReference type="SUPFAM" id="SSF47576">
    <property type="entry name" value="Calponin-homology domain, CH-domain"/>
    <property type="match status" value="1"/>
</dbReference>
<dbReference type="EMBL" id="BX284606">
    <property type="protein sequence ID" value="CCD74448.1"/>
    <property type="molecule type" value="Genomic_DNA"/>
</dbReference>
<dbReference type="SMART" id="SM00033">
    <property type="entry name" value="CH"/>
    <property type="match status" value="1"/>
</dbReference>
<dbReference type="GeneID" id="190640"/>
<evidence type="ECO:0000256" key="3">
    <source>
        <dbReference type="ARBA" id="ARBA00022837"/>
    </source>
</evidence>
<dbReference type="STRING" id="6239.Y73B3B.1.1"/>
<dbReference type="Pfam" id="PF04435">
    <property type="entry name" value="SPK"/>
    <property type="match status" value="2"/>
</dbReference>
<evidence type="ECO:0000313" key="8">
    <source>
        <dbReference type="WormBase" id="Y73B3B.1"/>
    </source>
</evidence>
<dbReference type="Gene3D" id="1.10.418.10">
    <property type="entry name" value="Calponin-like domain"/>
    <property type="match status" value="2"/>
</dbReference>
<dbReference type="SMART" id="SM00583">
    <property type="entry name" value="SPK"/>
    <property type="match status" value="2"/>
</dbReference>
<dbReference type="PROSITE" id="PS50021">
    <property type="entry name" value="CH"/>
    <property type="match status" value="1"/>
</dbReference>
<evidence type="ECO:0000256" key="1">
    <source>
        <dbReference type="ARBA" id="ARBA00022723"/>
    </source>
</evidence>
<evidence type="ECO:0000256" key="2">
    <source>
        <dbReference type="ARBA" id="ARBA00022737"/>
    </source>
</evidence>
<keyword evidence="3" id="KW-0106">Calcium</keyword>
<dbReference type="InterPro" id="IPR006570">
    <property type="entry name" value="SPK_dom"/>
</dbReference>
<evidence type="ECO:0000256" key="4">
    <source>
        <dbReference type="ARBA" id="ARBA00023203"/>
    </source>
</evidence>
<dbReference type="PeptideAtlas" id="Q95XD8"/>
<dbReference type="GO" id="GO:0003779">
    <property type="term" value="F:actin binding"/>
    <property type="evidence" value="ECO:0007669"/>
    <property type="project" value="UniProtKB-KW"/>
</dbReference>
<dbReference type="GO" id="GO:0046872">
    <property type="term" value="F:metal ion binding"/>
    <property type="evidence" value="ECO:0007669"/>
    <property type="project" value="UniProtKB-KW"/>
</dbReference>
<dbReference type="InterPro" id="IPR053315">
    <property type="entry name" value="Peptidase_C14A"/>
</dbReference>
<dbReference type="CDD" id="cd21301">
    <property type="entry name" value="CH_PLS_rpt4"/>
    <property type="match status" value="1"/>
</dbReference>
<dbReference type="UCSC" id="Y73B3B.1">
    <property type="organism name" value="c. elegans"/>
</dbReference>
<dbReference type="KEGG" id="cel:CELE_Y73B3B.1"/>
<reference evidence="6 7" key="1">
    <citation type="journal article" date="1998" name="Science">
        <title>Genome sequence of the nematode C. elegans: a platform for investigating biology.</title>
        <authorList>
            <consortium name="The C. elegans sequencing consortium"/>
            <person name="Sulson J.E."/>
            <person name="Waterston R."/>
        </authorList>
    </citation>
    <scope>NUCLEOTIDE SEQUENCE [LARGE SCALE GENOMIC DNA]</scope>
    <source>
        <strain evidence="6 7">Bristol N2</strain>
    </source>
</reference>
<protein>
    <submittedName>
        <fullName evidence="6">Calponin-homology (CH) domain-containing protein</fullName>
    </submittedName>
</protein>
<dbReference type="PhylomeDB" id="Q95XD8"/>
<dbReference type="Proteomes" id="UP000001940">
    <property type="component" value="Chromosome X"/>
</dbReference>
<dbReference type="AlphaFoldDB" id="Q95XD8"/>
<dbReference type="PANTHER" id="PTHR23362">
    <property type="entry name" value="L-PLASTIN-RELATED"/>
    <property type="match status" value="1"/>
</dbReference>
<organism evidence="6 7">
    <name type="scientific">Caenorhabditis elegans</name>
    <dbReference type="NCBI Taxonomy" id="6239"/>
    <lineage>
        <taxon>Eukaryota</taxon>
        <taxon>Metazoa</taxon>
        <taxon>Ecdysozoa</taxon>
        <taxon>Nematoda</taxon>
        <taxon>Chromadorea</taxon>
        <taxon>Rhabditida</taxon>
        <taxon>Rhabditina</taxon>
        <taxon>Rhabditomorpha</taxon>
        <taxon>Rhabditoidea</taxon>
        <taxon>Rhabditidae</taxon>
        <taxon>Peloderinae</taxon>
        <taxon>Caenorhabditis</taxon>
    </lineage>
</organism>
<dbReference type="Bgee" id="WBGene00022223">
    <property type="expression patterns" value="Expressed in adult organism"/>
</dbReference>
<feature type="domain" description="Calponin-homology (CH)" evidence="5">
    <location>
        <begin position="248"/>
        <end position="356"/>
    </location>
</feature>
<dbReference type="RefSeq" id="NP_508051.1">
    <property type="nucleotide sequence ID" value="NM_075650.1"/>
</dbReference>
<evidence type="ECO:0000259" key="5">
    <source>
        <dbReference type="PROSITE" id="PS50021"/>
    </source>
</evidence>
<dbReference type="PANTHER" id="PTHR23362:SF0">
    <property type="entry name" value="CALPONIN-HOMOLOGY (CH) DOMAIN-CONTAINING PROTEIN-RELATED"/>
    <property type="match status" value="1"/>
</dbReference>